<name>A0ABY3ZCX2_STRRM</name>
<dbReference type="InterPro" id="IPR011042">
    <property type="entry name" value="6-blade_b-propeller_TolB-like"/>
</dbReference>
<dbReference type="Gene3D" id="2.120.10.30">
    <property type="entry name" value="TolB, C-terminal domain"/>
    <property type="match status" value="1"/>
</dbReference>
<sequence length="397" mass="42064">MAKRIRTGLSVAVAVGMLLSGEAAWAGEGDASTVVRVSTAADGGQLTGPSHIASISADGRYVAFWTGAPELGGEGDSIHVLAVKDVRTGRVGRIPGARREDGAGIDNVPRISADGRFVAYSTGYIGQRSAYLHDRRTGRTIHLTPPPGSPAGGGSGEVTSLSAHGRSVAFRATGPAPDGPVLDYVHDTLTGRTELITPKAPGDNAKYGIVRGVSLSGTGRWVAYVLDEPEGGGQDLFVRDRRTGTVRRADLNPDGTQMNQRRLQLGELSDNGRAVTFSADSRRTPVRSGAPGWYGYVHDLRARHTRQVGRERGFPTAVSGDGRRVLENYDGRLTLHDLRTGEQYPVADGYLNHAAQHALSRDGRSVVFGSVLRDLVPGDTNGTYDVFVRRFDAGAGG</sequence>
<organism evidence="3 4">
    <name type="scientific">Streptomyces rimosus subsp. rimosus</name>
    <dbReference type="NCBI Taxonomy" id="132474"/>
    <lineage>
        <taxon>Bacteria</taxon>
        <taxon>Bacillati</taxon>
        <taxon>Actinomycetota</taxon>
        <taxon>Actinomycetes</taxon>
        <taxon>Kitasatosporales</taxon>
        <taxon>Streptomycetaceae</taxon>
        <taxon>Streptomyces</taxon>
    </lineage>
</organism>
<keyword evidence="2" id="KW-0732">Signal</keyword>
<feature type="region of interest" description="Disordered" evidence="1">
    <location>
        <begin position="140"/>
        <end position="160"/>
    </location>
</feature>
<reference evidence="3 4" key="1">
    <citation type="submission" date="2022-03" db="EMBL/GenBank/DDBJ databases">
        <title>Complete genome of Streptomyces rimosus ssp. rimosus R7 (=ATCC 10970).</title>
        <authorList>
            <person name="Beganovic S."/>
            <person name="Ruckert C."/>
            <person name="Busche T."/>
            <person name="Kalinowski J."/>
            <person name="Wittmann C."/>
        </authorList>
    </citation>
    <scope>NUCLEOTIDE SEQUENCE [LARGE SCALE GENOMIC DNA]</scope>
    <source>
        <strain evidence="3 4">R7</strain>
    </source>
</reference>
<evidence type="ECO:0000313" key="3">
    <source>
        <dbReference type="EMBL" id="UNZ07335.1"/>
    </source>
</evidence>
<evidence type="ECO:0000313" key="4">
    <source>
        <dbReference type="Proteomes" id="UP000829494"/>
    </source>
</evidence>
<gene>
    <name evidence="3" type="ORF">SRIMR7_34805</name>
</gene>
<accession>A0ABY3ZCX2</accession>
<dbReference type="RefSeq" id="WP_003986226.1">
    <property type="nucleotide sequence ID" value="NZ_CP043497.1"/>
</dbReference>
<keyword evidence="4" id="KW-1185">Reference proteome</keyword>
<evidence type="ECO:0000256" key="1">
    <source>
        <dbReference type="SAM" id="MobiDB-lite"/>
    </source>
</evidence>
<feature type="chain" id="PRO_5046879274" description="WD40 repeat protein" evidence="2">
    <location>
        <begin position="27"/>
        <end position="397"/>
    </location>
</feature>
<evidence type="ECO:0008006" key="5">
    <source>
        <dbReference type="Google" id="ProtNLM"/>
    </source>
</evidence>
<dbReference type="GeneID" id="66853519"/>
<dbReference type="Proteomes" id="UP000829494">
    <property type="component" value="Chromosome"/>
</dbReference>
<feature type="signal peptide" evidence="2">
    <location>
        <begin position="1"/>
        <end position="26"/>
    </location>
</feature>
<protein>
    <recommendedName>
        <fullName evidence="5">WD40 repeat protein</fullName>
    </recommendedName>
</protein>
<evidence type="ECO:0000256" key="2">
    <source>
        <dbReference type="SAM" id="SignalP"/>
    </source>
</evidence>
<proteinExistence type="predicted"/>
<dbReference type="EMBL" id="CP094298">
    <property type="protein sequence ID" value="UNZ07335.1"/>
    <property type="molecule type" value="Genomic_DNA"/>
</dbReference>
<dbReference type="SUPFAM" id="SSF69304">
    <property type="entry name" value="Tricorn protease N-terminal domain"/>
    <property type="match status" value="1"/>
</dbReference>